<comment type="caution">
    <text evidence="1">The sequence shown here is derived from an EMBL/GenBank/DDBJ whole genome shotgun (WGS) entry which is preliminary data.</text>
</comment>
<evidence type="ECO:0000313" key="1">
    <source>
        <dbReference type="EMBL" id="MCD5315957.1"/>
    </source>
</evidence>
<dbReference type="InterPro" id="IPR023393">
    <property type="entry name" value="START-like_dom_sf"/>
</dbReference>
<dbReference type="EMBL" id="JAJOMB010000026">
    <property type="protein sequence ID" value="MCD5315957.1"/>
    <property type="molecule type" value="Genomic_DNA"/>
</dbReference>
<dbReference type="Proteomes" id="UP001138997">
    <property type="component" value="Unassembled WGS sequence"/>
</dbReference>
<sequence>MTIAEHWNTSQDEREAVYDCDELLPDAPSRLTRAVDVKTDPRTMFRRLTQLRAAPYSFDLIDNLGRRSPREQLPWCWDLEVGQRVATIFTLTSFRPGEQMTIHMDSGPARVFGDTAITYQVNPQGSDCRLVAVLRGKDAPGPLGGARRHLLAWGDLVMMRKQLRTLARLAERDDRARP</sequence>
<dbReference type="Gene3D" id="3.30.530.20">
    <property type="match status" value="1"/>
</dbReference>
<dbReference type="RefSeq" id="WP_231448778.1">
    <property type="nucleotide sequence ID" value="NZ_JAJOMB010000026.1"/>
</dbReference>
<protein>
    <submittedName>
        <fullName evidence="1">Uncharacterized protein</fullName>
    </submittedName>
</protein>
<gene>
    <name evidence="1" type="ORF">LR394_34195</name>
</gene>
<keyword evidence="2" id="KW-1185">Reference proteome</keyword>
<dbReference type="AlphaFoldDB" id="A0A9X1SX89"/>
<name>A0A9X1SX89_9ACTN</name>
<accession>A0A9X1SX89</accession>
<proteinExistence type="predicted"/>
<reference evidence="1" key="1">
    <citation type="submission" date="2021-11" db="EMBL/GenBank/DDBJ databases">
        <title>Streptomyces corallinus and Kineosporia corallina sp. nov., two new coral-derived marine actinobacteria.</title>
        <authorList>
            <person name="Buangrab K."/>
            <person name="Sutthacheep M."/>
            <person name="Yeemin T."/>
            <person name="Harunari E."/>
            <person name="Igarashi Y."/>
            <person name="Sripreechasak P."/>
            <person name="Kanchanasin P."/>
            <person name="Tanasupawat S."/>
            <person name="Phongsopitanun W."/>
        </authorList>
    </citation>
    <scope>NUCLEOTIDE SEQUENCE</scope>
    <source>
        <strain evidence="1">JCM 31032</strain>
    </source>
</reference>
<organism evidence="1 2">
    <name type="scientific">Kineosporia babensis</name>
    <dbReference type="NCBI Taxonomy" id="499548"/>
    <lineage>
        <taxon>Bacteria</taxon>
        <taxon>Bacillati</taxon>
        <taxon>Actinomycetota</taxon>
        <taxon>Actinomycetes</taxon>
        <taxon>Kineosporiales</taxon>
        <taxon>Kineosporiaceae</taxon>
        <taxon>Kineosporia</taxon>
    </lineage>
</organism>
<evidence type="ECO:0000313" key="2">
    <source>
        <dbReference type="Proteomes" id="UP001138997"/>
    </source>
</evidence>
<dbReference type="SUPFAM" id="SSF55961">
    <property type="entry name" value="Bet v1-like"/>
    <property type="match status" value="1"/>
</dbReference>